<comment type="caution">
    <text evidence="1">The sequence shown here is derived from an EMBL/GenBank/DDBJ whole genome shotgun (WGS) entry which is preliminary data.</text>
</comment>
<dbReference type="Gene3D" id="1.10.10.60">
    <property type="entry name" value="Homeodomain-like"/>
    <property type="match status" value="1"/>
</dbReference>
<accession>A0A1V4I5U8</accession>
<dbReference type="STRING" id="29349.CLOTH_15330"/>
<dbReference type="EMBL" id="MZGW01000006">
    <property type="protein sequence ID" value="OPJ55230.1"/>
    <property type="molecule type" value="Genomic_DNA"/>
</dbReference>
<dbReference type="InterPro" id="IPR009057">
    <property type="entry name" value="Homeodomain-like_sf"/>
</dbReference>
<protein>
    <submittedName>
        <fullName evidence="1">DNA-binding transcriptional regulator DhaR</fullName>
    </submittedName>
</protein>
<evidence type="ECO:0000313" key="1">
    <source>
        <dbReference type="EMBL" id="OPJ55230.1"/>
    </source>
</evidence>
<dbReference type="RefSeq" id="WP_079412747.1">
    <property type="nucleotide sequence ID" value="NZ_MZGW01000006.1"/>
</dbReference>
<name>A0A1V4I5U8_9FIRM</name>
<keyword evidence="2" id="KW-1185">Reference proteome</keyword>
<evidence type="ECO:0000313" key="2">
    <source>
        <dbReference type="Proteomes" id="UP000190140"/>
    </source>
</evidence>
<reference evidence="1 2" key="1">
    <citation type="submission" date="2017-03" db="EMBL/GenBank/DDBJ databases">
        <title>Genome sequence of Clostridium thermoalcaliphilum DSM 7309.</title>
        <authorList>
            <person name="Poehlein A."/>
            <person name="Daniel R."/>
        </authorList>
    </citation>
    <scope>NUCLEOTIDE SEQUENCE [LARGE SCALE GENOMIC DNA]</scope>
    <source>
        <strain evidence="1 2">DSM 7309</strain>
    </source>
</reference>
<dbReference type="AlphaFoldDB" id="A0A1V4I5U8"/>
<dbReference type="Proteomes" id="UP000190140">
    <property type="component" value="Unassembled WGS sequence"/>
</dbReference>
<dbReference type="GO" id="GO:0003677">
    <property type="term" value="F:DNA binding"/>
    <property type="evidence" value="ECO:0007669"/>
    <property type="project" value="UniProtKB-KW"/>
</dbReference>
<dbReference type="SUPFAM" id="SSF55781">
    <property type="entry name" value="GAF domain-like"/>
    <property type="match status" value="1"/>
</dbReference>
<dbReference type="OrthoDB" id="1669674at2"/>
<gene>
    <name evidence="1" type="ORF">CLOTH_15330</name>
</gene>
<organism evidence="1 2">
    <name type="scientific">Alkalithermobacter paradoxus</name>
    <dbReference type="NCBI Taxonomy" id="29349"/>
    <lineage>
        <taxon>Bacteria</taxon>
        <taxon>Bacillati</taxon>
        <taxon>Bacillota</taxon>
        <taxon>Clostridia</taxon>
        <taxon>Peptostreptococcales</taxon>
        <taxon>Tepidibacteraceae</taxon>
        <taxon>Alkalithermobacter</taxon>
    </lineage>
</organism>
<dbReference type="InterPro" id="IPR029016">
    <property type="entry name" value="GAF-like_dom_sf"/>
</dbReference>
<dbReference type="SUPFAM" id="SSF46689">
    <property type="entry name" value="Homeodomain-like"/>
    <property type="match status" value="1"/>
</dbReference>
<keyword evidence="1" id="KW-0238">DNA-binding</keyword>
<sequence length="200" mass="22731">MKIGVNDYIQNMCDNISKVLDVEVTLVDKNLKRIAGTGSYFSKIGESIDENSIYSEVLRTGESYIMHEKYSNEKCKKCNKKDYCEEVADICSPIKTEDEVIGVIGLVAFSEEQKENMLSKKDELMSFIENIGKLLSIQMQEYSEVKTFENLEKEEIVKAIKKYGSTTEGMKKIADALNIGIATLYRKVKKYKIKDDIGTN</sequence>
<proteinExistence type="predicted"/>
<dbReference type="Gene3D" id="3.30.450.40">
    <property type="match status" value="1"/>
</dbReference>